<sequence length="432" mass="45759">MLALFIALLFATTAFAVPTIEAKGAKFFTSDGVQWFIKGIAYQLTPDDPLAQGDQCKLDASLMKTLGANTIRVYHVDPTADHDACMSAFSDAGIYLFVDLDTFSTYILPDDPHWNQTQLDAYGKVMDAFHNYDNVAGFFVGNEVLTTGANSIAAPYVKAAARDMKAYRDSKGYRNIPIGYSAADIASLRPNLQNYMACGDNSSDALDFFSLNAYEWCGESTYTTSGYSQLQQNASEYNIPIFFSETGCNTPKPRTFEDQSAILGPEMSGTWSGAIIYEWLEETNDYGLISYGPSVAATATGADVVGGFTVRGTPTPISPDFDNLSKQWATLSPSGTPASAYSPSLTAPACPAYTSGLWNVNRDVALPTLGQTFDAAVSNSITAGGTNGGSTGSQATAAGGSAHASSSSHAVATGLPRLDAWLVAVLVPVLLA</sequence>
<organism evidence="7 8">
    <name type="scientific">Dothistroma septosporum (strain NZE10 / CBS 128990)</name>
    <name type="common">Red band needle blight fungus</name>
    <name type="synonym">Mycosphaerella pini</name>
    <dbReference type="NCBI Taxonomy" id="675120"/>
    <lineage>
        <taxon>Eukaryota</taxon>
        <taxon>Fungi</taxon>
        <taxon>Dikarya</taxon>
        <taxon>Ascomycota</taxon>
        <taxon>Pezizomycotina</taxon>
        <taxon>Dothideomycetes</taxon>
        <taxon>Dothideomycetidae</taxon>
        <taxon>Mycosphaerellales</taxon>
        <taxon>Mycosphaerellaceae</taxon>
        <taxon>Dothistroma</taxon>
    </lineage>
</organism>
<keyword evidence="6" id="KW-0472">Membrane</keyword>
<dbReference type="GO" id="GO:0098552">
    <property type="term" value="C:side of membrane"/>
    <property type="evidence" value="ECO:0007669"/>
    <property type="project" value="UniProtKB-KW"/>
</dbReference>
<dbReference type="AlphaFoldDB" id="N1PUR8"/>
<dbReference type="FunFam" id="3.20.20.80:FF:000038">
    <property type="entry name" value="1,3-beta-glucanosyltransferase"/>
    <property type="match status" value="1"/>
</dbReference>
<keyword evidence="5" id="KW-0325">Glycoprotein</keyword>
<dbReference type="EC" id="2.4.1.-" evidence="6"/>
<dbReference type="HOGENOM" id="CLU_021855_0_0_1"/>
<dbReference type="PANTHER" id="PTHR31468">
    <property type="entry name" value="1,3-BETA-GLUCANOSYLTRANSFERASE GAS1"/>
    <property type="match status" value="1"/>
</dbReference>
<dbReference type="OrthoDB" id="421038at2759"/>
<evidence type="ECO:0000313" key="8">
    <source>
        <dbReference type="Proteomes" id="UP000016933"/>
    </source>
</evidence>
<protein>
    <recommendedName>
        <fullName evidence="6">1,3-beta-glucanosyltransferase</fullName>
        <ecNumber evidence="6">2.4.1.-</ecNumber>
    </recommendedName>
</protein>
<dbReference type="GO" id="GO:0016787">
    <property type="term" value="F:hydrolase activity"/>
    <property type="evidence" value="ECO:0007669"/>
    <property type="project" value="UniProtKB-KW"/>
</dbReference>
<dbReference type="Proteomes" id="UP000016933">
    <property type="component" value="Unassembled WGS sequence"/>
</dbReference>
<keyword evidence="4" id="KW-1015">Disulfide bond</keyword>
<comment type="similarity">
    <text evidence="2 6">Belongs to the glycosyl hydrolase 72 family.</text>
</comment>
<dbReference type="GO" id="GO:0042124">
    <property type="term" value="F:1,3-beta-glucanosyltransferase activity"/>
    <property type="evidence" value="ECO:0007669"/>
    <property type="project" value="TreeGrafter"/>
</dbReference>
<feature type="chain" id="PRO_5005141848" description="1,3-beta-glucanosyltransferase" evidence="6">
    <location>
        <begin position="17"/>
        <end position="432"/>
    </location>
</feature>
<dbReference type="Gene3D" id="3.20.20.80">
    <property type="entry name" value="Glycosidases"/>
    <property type="match status" value="1"/>
</dbReference>
<evidence type="ECO:0000256" key="4">
    <source>
        <dbReference type="ARBA" id="ARBA00023157"/>
    </source>
</evidence>
<comment type="function">
    <text evidence="6">Splits internally a 1,3-beta-glucan molecule and transfers the newly generated reducing end (the donor) to the non-reducing end of another 1,3-beta-glucan molecule (the acceptor) forming a 1,3-beta linkage, resulting in the elongation of 1,3-beta-glucan chains in the cell wall.</text>
</comment>
<dbReference type="GO" id="GO:0005886">
    <property type="term" value="C:plasma membrane"/>
    <property type="evidence" value="ECO:0007669"/>
    <property type="project" value="UniProtKB-SubCell"/>
</dbReference>
<comment type="subcellular location">
    <subcellularLocation>
        <location evidence="1 6">Cell membrane</location>
        <topology evidence="1 6">Lipid-anchor</topology>
        <topology evidence="1 6">GPI-anchor</topology>
    </subcellularLocation>
</comment>
<reference evidence="8" key="1">
    <citation type="journal article" date="2012" name="PLoS Genet.">
        <title>The genomes of the fungal plant pathogens Cladosporium fulvum and Dothistroma septosporum reveal adaptation to different hosts and lifestyles but also signatures of common ancestry.</title>
        <authorList>
            <person name="de Wit P.J.G.M."/>
            <person name="van der Burgt A."/>
            <person name="Oekmen B."/>
            <person name="Stergiopoulos I."/>
            <person name="Abd-Elsalam K.A."/>
            <person name="Aerts A.L."/>
            <person name="Bahkali A.H."/>
            <person name="Beenen H.G."/>
            <person name="Chettri P."/>
            <person name="Cox M.P."/>
            <person name="Datema E."/>
            <person name="de Vries R.P."/>
            <person name="Dhillon B."/>
            <person name="Ganley A.R."/>
            <person name="Griffiths S.A."/>
            <person name="Guo Y."/>
            <person name="Hamelin R.C."/>
            <person name="Henrissat B."/>
            <person name="Kabir M.S."/>
            <person name="Jashni M.K."/>
            <person name="Kema G."/>
            <person name="Klaubauf S."/>
            <person name="Lapidus A."/>
            <person name="Levasseur A."/>
            <person name="Lindquist E."/>
            <person name="Mehrabi R."/>
            <person name="Ohm R.A."/>
            <person name="Owen T.J."/>
            <person name="Salamov A."/>
            <person name="Schwelm A."/>
            <person name="Schijlen E."/>
            <person name="Sun H."/>
            <person name="van den Burg H.A."/>
            <person name="van Ham R.C.H.J."/>
            <person name="Zhang S."/>
            <person name="Goodwin S.B."/>
            <person name="Grigoriev I.V."/>
            <person name="Collemare J."/>
            <person name="Bradshaw R.E."/>
        </authorList>
    </citation>
    <scope>NUCLEOTIDE SEQUENCE [LARGE SCALE GENOMIC DNA]</scope>
    <source>
        <strain evidence="8">NZE10 / CBS 128990</strain>
    </source>
</reference>
<keyword evidence="6" id="KW-0449">Lipoprotein</keyword>
<evidence type="ECO:0000256" key="5">
    <source>
        <dbReference type="ARBA" id="ARBA00023180"/>
    </source>
</evidence>
<keyword evidence="8" id="KW-1185">Reference proteome</keyword>
<dbReference type="InterPro" id="IPR017853">
    <property type="entry name" value="GH"/>
</dbReference>
<dbReference type="InterPro" id="IPR004886">
    <property type="entry name" value="Glucanosyltransferase"/>
</dbReference>
<keyword evidence="3 6" id="KW-0732">Signal</keyword>
<accession>N1PUR8</accession>
<dbReference type="GO" id="GO:0031505">
    <property type="term" value="P:fungal-type cell wall organization"/>
    <property type="evidence" value="ECO:0007669"/>
    <property type="project" value="TreeGrafter"/>
</dbReference>
<dbReference type="EMBL" id="KB446537">
    <property type="protein sequence ID" value="EME46144.1"/>
    <property type="molecule type" value="Genomic_DNA"/>
</dbReference>
<keyword evidence="6" id="KW-0336">GPI-anchor</keyword>
<evidence type="ECO:0000313" key="7">
    <source>
        <dbReference type="EMBL" id="EME46144.1"/>
    </source>
</evidence>
<evidence type="ECO:0000256" key="1">
    <source>
        <dbReference type="ARBA" id="ARBA00004609"/>
    </source>
</evidence>
<proteinExistence type="inferred from homology"/>
<evidence type="ECO:0000256" key="2">
    <source>
        <dbReference type="ARBA" id="ARBA00007528"/>
    </source>
</evidence>
<gene>
    <name evidence="7" type="ORF">DOTSEDRAFT_51703</name>
</gene>
<reference evidence="7 8" key="2">
    <citation type="journal article" date="2012" name="PLoS Pathog.">
        <title>Diverse lifestyles and strategies of plant pathogenesis encoded in the genomes of eighteen Dothideomycetes fungi.</title>
        <authorList>
            <person name="Ohm R.A."/>
            <person name="Feau N."/>
            <person name="Henrissat B."/>
            <person name="Schoch C.L."/>
            <person name="Horwitz B.A."/>
            <person name="Barry K.W."/>
            <person name="Condon B.J."/>
            <person name="Copeland A.C."/>
            <person name="Dhillon B."/>
            <person name="Glaser F."/>
            <person name="Hesse C.N."/>
            <person name="Kosti I."/>
            <person name="LaButti K."/>
            <person name="Lindquist E.A."/>
            <person name="Lucas S."/>
            <person name="Salamov A.A."/>
            <person name="Bradshaw R.E."/>
            <person name="Ciuffetti L."/>
            <person name="Hamelin R.C."/>
            <person name="Kema G.H.J."/>
            <person name="Lawrence C."/>
            <person name="Scott J.A."/>
            <person name="Spatafora J.W."/>
            <person name="Turgeon B.G."/>
            <person name="de Wit P.J.G.M."/>
            <person name="Zhong S."/>
            <person name="Goodwin S.B."/>
            <person name="Grigoriev I.V."/>
        </authorList>
    </citation>
    <scope>NUCLEOTIDE SEQUENCE [LARGE SCALE GENOMIC DNA]</scope>
    <source>
        <strain evidence="8">NZE10 / CBS 128990</strain>
    </source>
</reference>
<keyword evidence="6" id="KW-0808">Transferase</keyword>
<dbReference type="OMA" id="ANHDGCM"/>
<dbReference type="SUPFAM" id="SSF51445">
    <property type="entry name" value="(Trans)glycosidases"/>
    <property type="match status" value="1"/>
</dbReference>
<feature type="signal peptide" evidence="6">
    <location>
        <begin position="1"/>
        <end position="16"/>
    </location>
</feature>
<dbReference type="PANTHER" id="PTHR31468:SF8">
    <property type="entry name" value="1,3-BETA-GLUCANOSYLTRANSFERASE GAS2"/>
    <property type="match status" value="1"/>
</dbReference>
<evidence type="ECO:0000256" key="3">
    <source>
        <dbReference type="ARBA" id="ARBA00022729"/>
    </source>
</evidence>
<dbReference type="GO" id="GO:0071970">
    <property type="term" value="P:fungal-type cell wall (1-&gt;3)-beta-D-glucan biosynthetic process"/>
    <property type="evidence" value="ECO:0007669"/>
    <property type="project" value="TreeGrafter"/>
</dbReference>
<name>N1PUR8_DOTSN</name>
<dbReference type="Pfam" id="PF03198">
    <property type="entry name" value="Glyco_hydro_72"/>
    <property type="match status" value="1"/>
</dbReference>
<keyword evidence="7" id="KW-0378">Hydrolase</keyword>
<dbReference type="eggNOG" id="ENOG502SHAA">
    <property type="taxonomic scope" value="Eukaryota"/>
</dbReference>
<evidence type="ECO:0000256" key="6">
    <source>
        <dbReference type="RuleBase" id="RU361209"/>
    </source>
</evidence>